<dbReference type="SUPFAM" id="SSF55073">
    <property type="entry name" value="Nucleotide cyclase"/>
    <property type="match status" value="1"/>
</dbReference>
<evidence type="ECO:0000256" key="2">
    <source>
        <dbReference type="ARBA" id="ARBA00034247"/>
    </source>
</evidence>
<dbReference type="AlphaFoldDB" id="A0A0M6ZWJ1"/>
<comment type="catalytic activity">
    <reaction evidence="2">
        <text>2 GTP = 3',3'-c-di-GMP + 2 diphosphate</text>
        <dbReference type="Rhea" id="RHEA:24898"/>
        <dbReference type="ChEBI" id="CHEBI:33019"/>
        <dbReference type="ChEBI" id="CHEBI:37565"/>
        <dbReference type="ChEBI" id="CHEBI:58805"/>
        <dbReference type="EC" id="2.7.7.65"/>
    </reaction>
</comment>
<accession>A0A0M6ZWJ1</accession>
<dbReference type="PANTHER" id="PTHR45138">
    <property type="entry name" value="REGULATORY COMPONENTS OF SENSORY TRANSDUCTION SYSTEM"/>
    <property type="match status" value="1"/>
</dbReference>
<name>A0A0M6ZWJ1_9HYPH</name>
<dbReference type="STRING" id="388408.LAX5112_01043"/>
<keyword evidence="4" id="KW-0548">Nucleotidyltransferase</keyword>
<reference evidence="5" key="1">
    <citation type="submission" date="2015-07" db="EMBL/GenBank/DDBJ databases">
        <authorList>
            <person name="Rodrigo-Torres Lidia"/>
            <person name="Arahal R.David."/>
        </authorList>
    </citation>
    <scope>NUCLEOTIDE SEQUENCE [LARGE SCALE GENOMIC DNA]</scope>
    <source>
        <strain evidence="5">CECT 5112</strain>
    </source>
</reference>
<keyword evidence="4" id="KW-0808">Transferase</keyword>
<dbReference type="NCBIfam" id="TIGR00254">
    <property type="entry name" value="GGDEF"/>
    <property type="match status" value="1"/>
</dbReference>
<evidence type="ECO:0000259" key="3">
    <source>
        <dbReference type="PROSITE" id="PS50887"/>
    </source>
</evidence>
<protein>
    <recommendedName>
        <fullName evidence="1">diguanylate cyclase</fullName>
        <ecNumber evidence="1">2.7.7.65</ecNumber>
    </recommendedName>
</protein>
<dbReference type="InterPro" id="IPR029787">
    <property type="entry name" value="Nucleotide_cyclase"/>
</dbReference>
<dbReference type="InterPro" id="IPR050469">
    <property type="entry name" value="Diguanylate_Cyclase"/>
</dbReference>
<dbReference type="CDD" id="cd01949">
    <property type="entry name" value="GGDEF"/>
    <property type="match status" value="1"/>
</dbReference>
<dbReference type="Pfam" id="PF00990">
    <property type="entry name" value="GGDEF"/>
    <property type="match status" value="1"/>
</dbReference>
<dbReference type="GO" id="GO:0052621">
    <property type="term" value="F:diguanylate cyclase activity"/>
    <property type="evidence" value="ECO:0007669"/>
    <property type="project" value="UniProtKB-EC"/>
</dbReference>
<dbReference type="EC" id="2.7.7.65" evidence="1"/>
<feature type="domain" description="GGDEF" evidence="3">
    <location>
        <begin position="122"/>
        <end position="263"/>
    </location>
</feature>
<dbReference type="PROSITE" id="PS50887">
    <property type="entry name" value="GGDEF"/>
    <property type="match status" value="1"/>
</dbReference>
<organism evidence="4 5">
    <name type="scientific">Roseibium alexandrii</name>
    <dbReference type="NCBI Taxonomy" id="388408"/>
    <lineage>
        <taxon>Bacteria</taxon>
        <taxon>Pseudomonadati</taxon>
        <taxon>Pseudomonadota</taxon>
        <taxon>Alphaproteobacteria</taxon>
        <taxon>Hyphomicrobiales</taxon>
        <taxon>Stappiaceae</taxon>
        <taxon>Roseibium</taxon>
    </lineage>
</organism>
<keyword evidence="5" id="KW-1185">Reference proteome</keyword>
<dbReference type="OrthoDB" id="9812260at2"/>
<gene>
    <name evidence="4" type="primary">ydaM_1</name>
    <name evidence="4" type="ORF">LAX5112_01043</name>
</gene>
<dbReference type="InterPro" id="IPR043128">
    <property type="entry name" value="Rev_trsase/Diguanyl_cyclase"/>
</dbReference>
<dbReference type="Gene3D" id="3.30.70.270">
    <property type="match status" value="1"/>
</dbReference>
<dbReference type="InterPro" id="IPR000160">
    <property type="entry name" value="GGDEF_dom"/>
</dbReference>
<evidence type="ECO:0000313" key="5">
    <source>
        <dbReference type="Proteomes" id="UP000053235"/>
    </source>
</evidence>
<dbReference type="PANTHER" id="PTHR45138:SF9">
    <property type="entry name" value="DIGUANYLATE CYCLASE DGCM-RELATED"/>
    <property type="match status" value="1"/>
</dbReference>
<sequence length="273" mass="30172">MTETSRKAETDFTLFDSEDRVLEHASTIIDGLEETTDLIKTLTTAYKRAVKDQKRMVRLCDRMQEELIAVKERLEGEVTARAELAEQFRMQAITDGLTQVFNRGHFLELCNHELKARSRTEAPLSVALLDIDHFKSVNDTYGHAAGDEALRVVARTLENSLRQSDVVCRWGGEEFSLLMPRTNSENASGLADRLRKTLSEIVIKEGGTSFSLTASFGVATMVGPNPACKATGADAIDLLFKDADDALYKAKDAGRNKVITAEARLLETAEAVD</sequence>
<evidence type="ECO:0000313" key="4">
    <source>
        <dbReference type="EMBL" id="CTQ66647.1"/>
    </source>
</evidence>
<dbReference type="Proteomes" id="UP000053235">
    <property type="component" value="Unassembled WGS sequence"/>
</dbReference>
<proteinExistence type="predicted"/>
<evidence type="ECO:0000256" key="1">
    <source>
        <dbReference type="ARBA" id="ARBA00012528"/>
    </source>
</evidence>
<dbReference type="EMBL" id="CXWD01000004">
    <property type="protein sequence ID" value="CTQ66647.1"/>
    <property type="molecule type" value="Genomic_DNA"/>
</dbReference>
<dbReference type="FunFam" id="3.30.70.270:FF:000001">
    <property type="entry name" value="Diguanylate cyclase domain protein"/>
    <property type="match status" value="1"/>
</dbReference>
<dbReference type="SMART" id="SM00267">
    <property type="entry name" value="GGDEF"/>
    <property type="match status" value="1"/>
</dbReference>
<dbReference type="RefSeq" id="WP_055670930.1">
    <property type="nucleotide sequence ID" value="NZ_CXWD01000004.1"/>
</dbReference>